<dbReference type="GO" id="GO:0030595">
    <property type="term" value="P:leukocyte chemotaxis"/>
    <property type="evidence" value="ECO:0007669"/>
    <property type="project" value="TreeGrafter"/>
</dbReference>
<proteinExistence type="predicted"/>
<feature type="compositionally biased region" description="Low complexity" evidence="1">
    <location>
        <begin position="814"/>
        <end position="829"/>
    </location>
</feature>
<dbReference type="STRING" id="42514.ENSPNAP00000018084"/>
<dbReference type="GO" id="GO:0042609">
    <property type="term" value="F:CD4 receptor binding"/>
    <property type="evidence" value="ECO:0007669"/>
    <property type="project" value="TreeGrafter"/>
</dbReference>
<feature type="domain" description="PDZ" evidence="2">
    <location>
        <begin position="1012"/>
        <end position="1095"/>
    </location>
</feature>
<dbReference type="RefSeq" id="XP_037392853.1">
    <property type="nucleotide sequence ID" value="XM_037536956.1"/>
</dbReference>
<dbReference type="GO" id="GO:0050930">
    <property type="term" value="P:induction of positive chemotaxis"/>
    <property type="evidence" value="ECO:0007669"/>
    <property type="project" value="InterPro"/>
</dbReference>
<organism evidence="3 4">
    <name type="scientific">Pygocentrus nattereri</name>
    <name type="common">Red-bellied piranha</name>
    <dbReference type="NCBI Taxonomy" id="42514"/>
    <lineage>
        <taxon>Eukaryota</taxon>
        <taxon>Metazoa</taxon>
        <taxon>Chordata</taxon>
        <taxon>Craniata</taxon>
        <taxon>Vertebrata</taxon>
        <taxon>Euteleostomi</taxon>
        <taxon>Actinopterygii</taxon>
        <taxon>Neopterygii</taxon>
        <taxon>Teleostei</taxon>
        <taxon>Ostariophysi</taxon>
        <taxon>Characiformes</taxon>
        <taxon>Characoidei</taxon>
        <taxon>Pygocentrus</taxon>
    </lineage>
</organism>
<dbReference type="RefSeq" id="XP_017557589.1">
    <property type="nucleotide sequence ID" value="XM_017702100.2"/>
</dbReference>
<feature type="compositionally biased region" description="Basic and acidic residues" evidence="1">
    <location>
        <begin position="443"/>
        <end position="452"/>
    </location>
</feature>
<dbReference type="RefSeq" id="XP_017557590.1">
    <property type="nucleotide sequence ID" value="XM_017702101.2"/>
</dbReference>
<feature type="compositionally biased region" description="Basic and acidic residues" evidence="1">
    <location>
        <begin position="164"/>
        <end position="192"/>
    </location>
</feature>
<evidence type="ECO:0000313" key="4">
    <source>
        <dbReference type="Proteomes" id="UP001501920"/>
    </source>
</evidence>
<reference evidence="3" key="3">
    <citation type="submission" date="2025-09" db="UniProtKB">
        <authorList>
            <consortium name="Ensembl"/>
        </authorList>
    </citation>
    <scope>IDENTIFICATION</scope>
</reference>
<dbReference type="OMA" id="LEDENWM"/>
<feature type="compositionally biased region" description="Polar residues" evidence="1">
    <location>
        <begin position="27"/>
        <end position="38"/>
    </location>
</feature>
<reference evidence="3" key="2">
    <citation type="submission" date="2025-08" db="UniProtKB">
        <authorList>
            <consortium name="Ensembl"/>
        </authorList>
    </citation>
    <scope>IDENTIFICATION</scope>
</reference>
<dbReference type="Pfam" id="PF00595">
    <property type="entry name" value="PDZ"/>
    <property type="match status" value="2"/>
</dbReference>
<dbReference type="FunFam" id="2.30.42.10:FF:000122">
    <property type="entry name" value="Pro-interleukin-16"/>
    <property type="match status" value="1"/>
</dbReference>
<dbReference type="Proteomes" id="UP001501920">
    <property type="component" value="Chromosome 3"/>
</dbReference>
<dbReference type="Gene3D" id="2.30.42.10">
    <property type="match status" value="2"/>
</dbReference>
<dbReference type="RefSeq" id="XP_017557591.1">
    <property type="nucleotide sequence ID" value="XM_017702102.2"/>
</dbReference>
<dbReference type="InterPro" id="IPR036034">
    <property type="entry name" value="PDZ_sf"/>
</dbReference>
<feature type="compositionally biased region" description="Basic and acidic residues" evidence="1">
    <location>
        <begin position="778"/>
        <end position="796"/>
    </location>
</feature>
<dbReference type="GeneID" id="108429986"/>
<feature type="region of interest" description="Disordered" evidence="1">
    <location>
        <begin position="887"/>
        <end position="928"/>
    </location>
</feature>
<name>A0A3B4D599_PYGNA</name>
<feature type="region of interest" description="Disordered" evidence="1">
    <location>
        <begin position="259"/>
        <end position="293"/>
    </location>
</feature>
<feature type="compositionally biased region" description="Polar residues" evidence="1">
    <location>
        <begin position="412"/>
        <end position="437"/>
    </location>
</feature>
<feature type="region of interest" description="Disordered" evidence="1">
    <location>
        <begin position="689"/>
        <end position="711"/>
    </location>
</feature>
<dbReference type="PROSITE" id="PS50106">
    <property type="entry name" value="PDZ"/>
    <property type="match status" value="2"/>
</dbReference>
<feature type="compositionally biased region" description="Polar residues" evidence="1">
    <location>
        <begin position="916"/>
        <end position="928"/>
    </location>
</feature>
<feature type="region of interest" description="Disordered" evidence="1">
    <location>
        <begin position="78"/>
        <end position="209"/>
    </location>
</feature>
<evidence type="ECO:0000313" key="3">
    <source>
        <dbReference type="Ensembl" id="ENSPNAP00000018084.1"/>
    </source>
</evidence>
<dbReference type="SUPFAM" id="SSF50156">
    <property type="entry name" value="PDZ domain-like"/>
    <property type="match status" value="2"/>
</dbReference>
<sequence length="1218" mass="132062">MEMSDGSTVVPEYSASVSGYNGPGNAELSNGSEESQGKSAVAQVRSTAARFCIRSAKDRMLEPTKGLKKVSRFEGEAIENVSRGSNNSRKEVPRVRPHSPPSPDSVINERTPRALNQVSVVKEPELPSELSDATQGKPDCAGSWSTTVRGRTEWRGANLTNRSKSLDWRGSDRGMIKNTSDYKRSPRIRSESFEEPGNVPSSKELASSSNRVSLRIQAFNAIGQGKQDGTVNISPVVSGSSSVRTGRVSLALERASGGQSLPSRLKLKESQDSTEDRKYPWWNSGQSSPKPDQAEVQLRSQVSGSKVSEITGNRSIQDRIGKLYGLNASEENIDANSRDSVAAKRYSAPVGDWFSSLNVTDSDSVHKRSTTDTVFGVPSSSSFSQWRRISCDREKGATFPRKLSKKDGTDFMSATDTPSVSPNRNMSKDTLSNTPVTPASALSKERPLDEQSTHLLSGSSEWKRESMVLETNSLDRARGRKSAPARLSVLTTEFSFLGCDVSPPREASHPTRQETIGKEMEKDKHREKMADNSIHGKATETSSGKQLHGPQETHLFGQSKPQFSRSITVDGKGSEDTFKLGSLTLPRMKREGLQEKAQVPSFDSVRNTIHKFEALAQQNKTPSKMLGPRRTFSVPEKPKFMPLVSKSSSDKSLDEWKGFWNTKGLKEVVFSKSEVQGEVVSPLALTRPGQITATDSGSSTMKTQRGVSSREELLDTFASEQSNEAKDNVKDDMKINRHMDEPDFSKASQQNIESTEEKVRNNLNAATSQESDGATDVSHPDLSQRKCSLDANDRTQELPPSNGRTKDAKTFQTSESTNDSVSSPSVKSASLLTNNTHSKSASSNSGSTVTAPIQVISSAPGALNICRDEKVAAKISRWIAYEGDDVKASAAADDDDDDEDDEDDEGTEKADDSDSGESSVTITSNMSQSDNRSFSVSLVDLCNLGGLDYPASDGNGSNDEEKWMSRRSASLSSDISVLSSVTLLGTEELDCLLNDVRGLGNDTLQNYEDVQVVVLHKEVGRGLGFTVAGGVDQNKPVTVHRVFPYGAAGQEGSIQEGDQVLSINGTALHNSAHWEVLRTLRKARGRGMAVVVLRRGRIAEAQHSTKDGLQQLAEKPVWSGVSVFPSAGSRVRVTLTKSNSDLGFSLEGGVGSSLGDKPLTVQRLFQGGPIGKLCPGDELLEIQGQSLGGLRRLEAWNLIKKLPPGPVEVLLHRPHLPH</sequence>
<dbReference type="GeneTree" id="ENSGT00940000156178"/>
<dbReference type="AlphaFoldDB" id="A0A3B4D599"/>
<keyword evidence="4" id="KW-1185">Reference proteome</keyword>
<dbReference type="SMART" id="SM00228">
    <property type="entry name" value="PDZ"/>
    <property type="match status" value="2"/>
</dbReference>
<dbReference type="InterPro" id="IPR001478">
    <property type="entry name" value="PDZ"/>
</dbReference>
<feature type="compositionally biased region" description="Polar residues" evidence="1">
    <location>
        <begin position="689"/>
        <end position="707"/>
    </location>
</feature>
<dbReference type="PANTHER" id="PTHR48484">
    <property type="entry name" value="PRO-INTERLEUKIN-16"/>
    <property type="match status" value="1"/>
</dbReference>
<dbReference type="PANTHER" id="PTHR48484:SF1">
    <property type="entry name" value="DENTIN SIALOPHOSPHOPROTEIN"/>
    <property type="match status" value="1"/>
</dbReference>
<evidence type="ECO:0000259" key="2">
    <source>
        <dbReference type="PROSITE" id="PS50106"/>
    </source>
</evidence>
<feature type="compositionally biased region" description="Polar residues" evidence="1">
    <location>
        <begin position="199"/>
        <end position="209"/>
    </location>
</feature>
<dbReference type="OrthoDB" id="42382at2759"/>
<feature type="region of interest" description="Disordered" evidence="1">
    <location>
        <begin position="501"/>
        <end position="571"/>
    </location>
</feature>
<feature type="region of interest" description="Disordered" evidence="1">
    <location>
        <begin position="400"/>
        <end position="457"/>
    </location>
</feature>
<feature type="compositionally biased region" description="Basic and acidic residues" evidence="1">
    <location>
        <begin position="506"/>
        <end position="530"/>
    </location>
</feature>
<dbReference type="GO" id="GO:0005125">
    <property type="term" value="F:cytokine activity"/>
    <property type="evidence" value="ECO:0007669"/>
    <property type="project" value="InterPro"/>
</dbReference>
<reference evidence="3 4" key="1">
    <citation type="submission" date="2020-10" db="EMBL/GenBank/DDBJ databases">
        <title>Pygocentrus nattereri (red-bellied piranha) genome, fPygNat1, primary haplotype.</title>
        <authorList>
            <person name="Myers G."/>
            <person name="Meyer A."/>
            <person name="Karagic N."/>
            <person name="Pippel M."/>
            <person name="Winkler S."/>
            <person name="Tracey A."/>
            <person name="Wood J."/>
            <person name="Formenti G."/>
            <person name="Howe K."/>
            <person name="Fedrigo O."/>
            <person name="Jarvis E.D."/>
        </authorList>
    </citation>
    <scope>NUCLEOTIDE SEQUENCE [LARGE SCALE GENOMIC DNA]</scope>
</reference>
<protein>
    <recommendedName>
        <fullName evidence="2">PDZ domain-containing protein</fullName>
    </recommendedName>
</protein>
<feature type="region of interest" description="Disordered" evidence="1">
    <location>
        <begin position="766"/>
        <end position="829"/>
    </location>
</feature>
<dbReference type="RefSeq" id="XP_017557593.1">
    <property type="nucleotide sequence ID" value="XM_017702104.2"/>
</dbReference>
<feature type="region of interest" description="Disordered" evidence="1">
    <location>
        <begin position="1"/>
        <end position="42"/>
    </location>
</feature>
<feature type="compositionally biased region" description="Basic and acidic residues" evidence="1">
    <location>
        <begin position="266"/>
        <end position="279"/>
    </location>
</feature>
<evidence type="ECO:0000256" key="1">
    <source>
        <dbReference type="SAM" id="MobiDB-lite"/>
    </source>
</evidence>
<accession>A0A3B4D599</accession>
<feature type="domain" description="PDZ" evidence="2">
    <location>
        <begin position="1132"/>
        <end position="1201"/>
    </location>
</feature>
<dbReference type="Ensembl" id="ENSPNAT00000027130.2">
    <property type="protein sequence ID" value="ENSPNAP00000018084.1"/>
    <property type="gene ID" value="ENSPNAG00000006048.2"/>
</dbReference>
<dbReference type="InterPro" id="IPR055287">
    <property type="entry name" value="IL-16-like"/>
</dbReference>
<feature type="compositionally biased region" description="Acidic residues" evidence="1">
    <location>
        <begin position="892"/>
        <end position="906"/>
    </location>
</feature>